<sequence>MKGASPRLSNGEDSLPIPTKVLVSPLARLLAERSQNLGSFQDTIVAIGIRFGLDDSSREPANVQDPQLVQAAIQNCPQTCGYCCLTPAYTCQNKLRE</sequence>
<dbReference type="AlphaFoldDB" id="A0A2G9UN90"/>
<accession>A0A2G9UN90</accession>
<name>A0A2G9UN90_TELCI</name>
<evidence type="ECO:0008006" key="3">
    <source>
        <dbReference type="Google" id="ProtNLM"/>
    </source>
</evidence>
<organism evidence="1 2">
    <name type="scientific">Teladorsagia circumcincta</name>
    <name type="common">Brown stomach worm</name>
    <name type="synonym">Ostertagia circumcincta</name>
    <dbReference type="NCBI Taxonomy" id="45464"/>
    <lineage>
        <taxon>Eukaryota</taxon>
        <taxon>Metazoa</taxon>
        <taxon>Ecdysozoa</taxon>
        <taxon>Nematoda</taxon>
        <taxon>Chromadorea</taxon>
        <taxon>Rhabditida</taxon>
        <taxon>Rhabditina</taxon>
        <taxon>Rhabditomorpha</taxon>
        <taxon>Strongyloidea</taxon>
        <taxon>Trichostrongylidae</taxon>
        <taxon>Teladorsagia</taxon>
    </lineage>
</organism>
<gene>
    <name evidence="1" type="ORF">TELCIR_06401</name>
</gene>
<reference evidence="1 2" key="1">
    <citation type="submission" date="2015-09" db="EMBL/GenBank/DDBJ databases">
        <title>Draft genome of the parasitic nematode Teladorsagia circumcincta isolate WARC Sus (inbred).</title>
        <authorList>
            <person name="Mitreva M."/>
        </authorList>
    </citation>
    <scope>NUCLEOTIDE SEQUENCE [LARGE SCALE GENOMIC DNA]</scope>
    <source>
        <strain evidence="1 2">S</strain>
    </source>
</reference>
<dbReference type="EMBL" id="KZ345876">
    <property type="protein sequence ID" value="PIO71695.1"/>
    <property type="molecule type" value="Genomic_DNA"/>
</dbReference>
<protein>
    <recommendedName>
        <fullName evidence="3">ShKT domain-containing protein</fullName>
    </recommendedName>
</protein>
<evidence type="ECO:0000313" key="1">
    <source>
        <dbReference type="EMBL" id="PIO71695.1"/>
    </source>
</evidence>
<dbReference type="OrthoDB" id="5867083at2759"/>
<evidence type="ECO:0000313" key="2">
    <source>
        <dbReference type="Proteomes" id="UP000230423"/>
    </source>
</evidence>
<dbReference type="Proteomes" id="UP000230423">
    <property type="component" value="Unassembled WGS sequence"/>
</dbReference>
<proteinExistence type="predicted"/>
<keyword evidence="2" id="KW-1185">Reference proteome</keyword>